<sequence length="134" mass="14209">MFRIFVVCAAMLLLPGCVATKVAKTAVTVPVKVAWAGGKMAGKGVYHAGKGVLNLAHDNYEVAGAPVGFTDAAQTQKSDFLMLRAEFIDHDGRTRVLERKVPAESLEAELAALERKLDGAPMVAEVVSITVDVV</sequence>
<organism evidence="2 3">
    <name type="scientific">Hyphomonas oceanitis SCH89</name>
    <dbReference type="NCBI Taxonomy" id="1280953"/>
    <lineage>
        <taxon>Bacteria</taxon>
        <taxon>Pseudomonadati</taxon>
        <taxon>Pseudomonadota</taxon>
        <taxon>Alphaproteobacteria</taxon>
        <taxon>Hyphomonadales</taxon>
        <taxon>Hyphomonadaceae</taxon>
        <taxon>Hyphomonas</taxon>
    </lineage>
</organism>
<keyword evidence="3" id="KW-1185">Reference proteome</keyword>
<dbReference type="RefSeq" id="WP_035539830.1">
    <property type="nucleotide sequence ID" value="NZ_ARYL01000024.1"/>
</dbReference>
<proteinExistence type="predicted"/>
<dbReference type="AlphaFoldDB" id="A0A059G488"/>
<protein>
    <recommendedName>
        <fullName evidence="4">Lipoprotein</fullName>
    </recommendedName>
</protein>
<keyword evidence="1" id="KW-0732">Signal</keyword>
<evidence type="ECO:0000256" key="1">
    <source>
        <dbReference type="SAM" id="SignalP"/>
    </source>
</evidence>
<gene>
    <name evidence="2" type="ORF">HOC_14583</name>
</gene>
<name>A0A059G488_9PROT</name>
<feature type="signal peptide" evidence="1">
    <location>
        <begin position="1"/>
        <end position="19"/>
    </location>
</feature>
<dbReference type="OrthoDB" id="9835206at2"/>
<dbReference type="PATRIC" id="fig|1280953.3.peg.2933"/>
<comment type="caution">
    <text evidence="2">The sequence shown here is derived from an EMBL/GenBank/DDBJ whole genome shotgun (WGS) entry which is preliminary data.</text>
</comment>
<dbReference type="Proteomes" id="UP000024942">
    <property type="component" value="Unassembled WGS sequence"/>
</dbReference>
<dbReference type="EMBL" id="ARYL01000024">
    <property type="protein sequence ID" value="KDA01626.1"/>
    <property type="molecule type" value="Genomic_DNA"/>
</dbReference>
<evidence type="ECO:0000313" key="2">
    <source>
        <dbReference type="EMBL" id="KDA01626.1"/>
    </source>
</evidence>
<dbReference type="STRING" id="1280953.HOC_14583"/>
<reference evidence="2 3" key="1">
    <citation type="journal article" date="2014" name="Antonie Van Leeuwenhoek">
        <title>Hyphomonas beringensis sp. nov. and Hyphomonas chukchiensis sp. nov., isolated from surface seawater of the Bering Sea and Chukchi Sea.</title>
        <authorList>
            <person name="Li C."/>
            <person name="Lai Q."/>
            <person name="Li G."/>
            <person name="Dong C."/>
            <person name="Wang J."/>
            <person name="Liao Y."/>
            <person name="Shao Z."/>
        </authorList>
    </citation>
    <scope>NUCLEOTIDE SEQUENCE [LARGE SCALE GENOMIC DNA]</scope>
    <source>
        <strain evidence="2 3">SCH89</strain>
    </source>
</reference>
<accession>A0A059G488</accession>
<evidence type="ECO:0000313" key="3">
    <source>
        <dbReference type="Proteomes" id="UP000024942"/>
    </source>
</evidence>
<evidence type="ECO:0008006" key="4">
    <source>
        <dbReference type="Google" id="ProtNLM"/>
    </source>
</evidence>
<feature type="chain" id="PRO_5001578504" description="Lipoprotein" evidence="1">
    <location>
        <begin position="20"/>
        <end position="134"/>
    </location>
</feature>